<evidence type="ECO:0000256" key="1">
    <source>
        <dbReference type="SAM" id="MobiDB-lite"/>
    </source>
</evidence>
<proteinExistence type="predicted"/>
<gene>
    <name evidence="2" type="ORF">Cvel_29760</name>
</gene>
<dbReference type="PhylomeDB" id="A0A0G4HPH5"/>
<dbReference type="AlphaFoldDB" id="A0A0G4HPH5"/>
<name>A0A0G4HPH5_9ALVE</name>
<feature type="region of interest" description="Disordered" evidence="1">
    <location>
        <begin position="1"/>
        <end position="35"/>
    </location>
</feature>
<organism evidence="2">
    <name type="scientific">Chromera velia CCMP2878</name>
    <dbReference type="NCBI Taxonomy" id="1169474"/>
    <lineage>
        <taxon>Eukaryota</taxon>
        <taxon>Sar</taxon>
        <taxon>Alveolata</taxon>
        <taxon>Colpodellida</taxon>
        <taxon>Chromeraceae</taxon>
        <taxon>Chromera</taxon>
    </lineage>
</organism>
<accession>A0A0G4HPH5</accession>
<dbReference type="VEuPathDB" id="CryptoDB:Cvel_29760"/>
<dbReference type="EMBL" id="CDMZ01003356">
    <property type="protein sequence ID" value="CEM46064.1"/>
    <property type="molecule type" value="Genomic_DNA"/>
</dbReference>
<protein>
    <submittedName>
        <fullName evidence="2">Uncharacterized protein</fullName>
    </submittedName>
</protein>
<reference evidence="2" key="1">
    <citation type="submission" date="2014-11" db="EMBL/GenBank/DDBJ databases">
        <authorList>
            <person name="Otto D Thomas"/>
            <person name="Naeem Raeece"/>
        </authorList>
    </citation>
    <scope>NUCLEOTIDE SEQUENCE</scope>
</reference>
<evidence type="ECO:0000313" key="2">
    <source>
        <dbReference type="EMBL" id="CEM46064.1"/>
    </source>
</evidence>
<sequence>MRRGAAAGMRKRFRESSIHEDDEEKEPEPAGLGGQFNANTYHDLKDMKRKGIGGFHYGVLARWSDGALFPGQIVREGEKQVRSIIAAWLKQRDGGSFFPAKLETVKQKDIVEQFELPADGQLPPAVLDRLAEQAPPVPDPVPPVPLDEVPVDVDVVADQAAKEANTTEFLRWSEMSKSQKKNQIRERRRRRREIKEAQIAKAFDTYFEITYTVMKGERARKLLARENDTKGHILATEEEIAQGIFKESDRKELAR</sequence>
<feature type="compositionally biased region" description="Basic residues" evidence="1">
    <location>
        <begin position="1"/>
        <end position="13"/>
    </location>
</feature>